<proteinExistence type="predicted"/>
<organism evidence="3 4">
    <name type="scientific">Georgenia muralis</name>
    <dbReference type="NCBI Taxonomy" id="154117"/>
    <lineage>
        <taxon>Bacteria</taxon>
        <taxon>Bacillati</taxon>
        <taxon>Actinomycetota</taxon>
        <taxon>Actinomycetes</taxon>
        <taxon>Micrococcales</taxon>
        <taxon>Bogoriellaceae</taxon>
        <taxon>Georgenia</taxon>
    </lineage>
</organism>
<evidence type="ECO:0000256" key="1">
    <source>
        <dbReference type="SAM" id="MobiDB-lite"/>
    </source>
</evidence>
<protein>
    <submittedName>
        <fullName evidence="3">Uncharacterized protein DUF4229</fullName>
    </submittedName>
</protein>
<sequence>MRLVVYSLLRLLMVLAAAGVLYLVGLRSWALWAAAIVVAALVSYVVLGRQRAAAAAVLAAHDPTRGATDRLARAGESDAAYEDSVLDAEPPVTPER</sequence>
<dbReference type="InterPro" id="IPR025323">
    <property type="entry name" value="DUF4229"/>
</dbReference>
<keyword evidence="4" id="KW-1185">Reference proteome</keyword>
<evidence type="ECO:0000256" key="2">
    <source>
        <dbReference type="SAM" id="Phobius"/>
    </source>
</evidence>
<dbReference type="AlphaFoldDB" id="A0A3N5A6V6"/>
<evidence type="ECO:0000313" key="3">
    <source>
        <dbReference type="EMBL" id="RPF27441.1"/>
    </source>
</evidence>
<dbReference type="RefSeq" id="WP_246006067.1">
    <property type="nucleotide sequence ID" value="NZ_RKRA01000001.1"/>
</dbReference>
<dbReference type="EMBL" id="RKRA01000001">
    <property type="protein sequence ID" value="RPF27441.1"/>
    <property type="molecule type" value="Genomic_DNA"/>
</dbReference>
<keyword evidence="2" id="KW-0472">Membrane</keyword>
<name>A0A3N5A6V6_9MICO</name>
<dbReference type="Pfam" id="PF14012">
    <property type="entry name" value="DUF4229"/>
    <property type="match status" value="1"/>
</dbReference>
<comment type="caution">
    <text evidence="3">The sequence shown here is derived from an EMBL/GenBank/DDBJ whole genome shotgun (WGS) entry which is preliminary data.</text>
</comment>
<reference evidence="3 4" key="1">
    <citation type="submission" date="2018-11" db="EMBL/GenBank/DDBJ databases">
        <title>Sequencing the genomes of 1000 actinobacteria strains.</title>
        <authorList>
            <person name="Klenk H.-P."/>
        </authorList>
    </citation>
    <scope>NUCLEOTIDE SEQUENCE [LARGE SCALE GENOMIC DNA]</scope>
    <source>
        <strain evidence="3 4">DSM 14418</strain>
    </source>
</reference>
<keyword evidence="2" id="KW-0812">Transmembrane</keyword>
<keyword evidence="2" id="KW-1133">Transmembrane helix</keyword>
<feature type="transmembrane region" description="Helical" evidence="2">
    <location>
        <begin position="28"/>
        <end position="47"/>
    </location>
</feature>
<evidence type="ECO:0000313" key="4">
    <source>
        <dbReference type="Proteomes" id="UP000280726"/>
    </source>
</evidence>
<feature type="region of interest" description="Disordered" evidence="1">
    <location>
        <begin position="75"/>
        <end position="96"/>
    </location>
</feature>
<accession>A0A3N5A6V6</accession>
<dbReference type="Proteomes" id="UP000280726">
    <property type="component" value="Unassembled WGS sequence"/>
</dbReference>
<gene>
    <name evidence="3" type="ORF">EDD32_1922</name>
</gene>